<sequence length="360" mass="37118">MTGDQTVETSPGPLGAGDVPAAERVVAAVLGSGSWGTTFAAVLADAGCEVRLWGRDPEVAAQVNLSRRNEKRLPGIELPAGIRATTDARDALAGAGLVVVAIPSQVARTTLAELRPHLEPDAVAVSLMKGVELSTDRRMSEVVAESLGLPPERVAVVSGPNLAREIAHRQPTATVVSCVDEDVARYVARACSSSYFRPYTNRDVVGVELCGAVKNVIALAVGIAQGRGFGWNTTATVITRGLVEITRLGLVLGADAATFAGLAGMGDLVATCSSPLSRNHTLGKHIGQGLSLDDAIAATGGTAEGVKSCRSVLELAQKVGVEMPITAGVVAVLHEGMPVDEMARGLLARPQKAEGISAER</sequence>
<evidence type="ECO:0000256" key="11">
    <source>
        <dbReference type="ARBA" id="ARBA00069372"/>
    </source>
</evidence>
<feature type="binding site" evidence="13">
    <location>
        <position position="278"/>
    </location>
    <ligand>
        <name>sn-glycerol 3-phosphate</name>
        <dbReference type="ChEBI" id="CHEBI:57597"/>
    </ligand>
</feature>
<feature type="active site" description="Proton acceptor" evidence="13 14">
    <location>
        <position position="214"/>
    </location>
</feature>
<feature type="binding site" evidence="13">
    <location>
        <position position="34"/>
    </location>
    <ligand>
        <name>NADPH</name>
        <dbReference type="ChEBI" id="CHEBI:57783"/>
    </ligand>
</feature>
<dbReference type="Gene3D" id="1.10.1040.10">
    <property type="entry name" value="N-(1-d-carboxylethyl)-l-norvaline Dehydrogenase, domain 2"/>
    <property type="match status" value="1"/>
</dbReference>
<dbReference type="InterPro" id="IPR008927">
    <property type="entry name" value="6-PGluconate_DH-like_C_sf"/>
</dbReference>
<dbReference type="InterPro" id="IPR011128">
    <property type="entry name" value="G3P_DH_NAD-dep_N"/>
</dbReference>
<dbReference type="GO" id="GO:0051287">
    <property type="term" value="F:NAD binding"/>
    <property type="evidence" value="ECO:0007669"/>
    <property type="project" value="InterPro"/>
</dbReference>
<dbReference type="GO" id="GO:0046168">
    <property type="term" value="P:glycerol-3-phosphate catabolic process"/>
    <property type="evidence" value="ECO:0007669"/>
    <property type="project" value="InterPro"/>
</dbReference>
<feature type="binding site" evidence="16">
    <location>
        <position position="278"/>
    </location>
    <ligand>
        <name>NAD(+)</name>
        <dbReference type="ChEBI" id="CHEBI:57540"/>
    </ligand>
</feature>
<dbReference type="GO" id="GO:0016746">
    <property type="term" value="F:acyltransferase activity"/>
    <property type="evidence" value="ECO:0007669"/>
    <property type="project" value="UniProtKB-KW"/>
</dbReference>
<keyword evidence="3 13" id="KW-0521">NADP</keyword>
<evidence type="ECO:0000256" key="8">
    <source>
        <dbReference type="ARBA" id="ARBA00023264"/>
    </source>
</evidence>
<feature type="binding site" evidence="13">
    <location>
        <position position="267"/>
    </location>
    <ligand>
        <name>sn-glycerol 3-phosphate</name>
        <dbReference type="ChEBI" id="CHEBI:57597"/>
    </ligand>
</feature>
<dbReference type="InterPro" id="IPR006168">
    <property type="entry name" value="G3P_DH_NAD-dep"/>
</dbReference>
<name>A0A1Y0HQB1_CELCE</name>
<feature type="binding site" evidence="16">
    <location>
        <begin position="31"/>
        <end position="36"/>
    </location>
    <ligand>
        <name>NAD(+)</name>
        <dbReference type="ChEBI" id="CHEBI:57540"/>
    </ligand>
</feature>
<evidence type="ECO:0000256" key="3">
    <source>
        <dbReference type="ARBA" id="ARBA00022857"/>
    </source>
</evidence>
<comment type="catalytic activity">
    <reaction evidence="13">
        <text>sn-glycerol 3-phosphate + NAD(+) = dihydroxyacetone phosphate + NADH + H(+)</text>
        <dbReference type="Rhea" id="RHEA:11092"/>
        <dbReference type="ChEBI" id="CHEBI:15378"/>
        <dbReference type="ChEBI" id="CHEBI:57540"/>
        <dbReference type="ChEBI" id="CHEBI:57597"/>
        <dbReference type="ChEBI" id="CHEBI:57642"/>
        <dbReference type="ChEBI" id="CHEBI:57945"/>
        <dbReference type="EC" id="1.1.1.94"/>
    </reaction>
</comment>
<evidence type="ECO:0000256" key="12">
    <source>
        <dbReference type="ARBA" id="ARBA00080511"/>
    </source>
</evidence>
<dbReference type="NCBIfam" id="NF000942">
    <property type="entry name" value="PRK00094.1-4"/>
    <property type="match status" value="1"/>
</dbReference>
<evidence type="ECO:0000313" key="20">
    <source>
        <dbReference type="EMBL" id="ARU50291.1"/>
    </source>
</evidence>
<keyword evidence="5 13" id="KW-0520">NAD</keyword>
<dbReference type="PRINTS" id="PR00077">
    <property type="entry name" value="GPDHDRGNASE"/>
</dbReference>
<dbReference type="HAMAP" id="MF_00394">
    <property type="entry name" value="NAD_Glyc3P_dehydrog"/>
    <property type="match status" value="1"/>
</dbReference>
<evidence type="ECO:0000256" key="14">
    <source>
        <dbReference type="PIRSR" id="PIRSR000114-1"/>
    </source>
</evidence>
<dbReference type="InterPro" id="IPR013328">
    <property type="entry name" value="6PGD_dom2"/>
</dbReference>
<dbReference type="Pfam" id="PF07479">
    <property type="entry name" value="NAD_Gly3P_dh_C"/>
    <property type="match status" value="1"/>
</dbReference>
<reference evidence="20 21" key="1">
    <citation type="submission" date="2017-05" db="EMBL/GenBank/DDBJ databases">
        <authorList>
            <person name="Song R."/>
            <person name="Chenine A.L."/>
            <person name="Ruprecht R.M."/>
        </authorList>
    </citation>
    <scope>NUCLEOTIDE SEQUENCE [LARGE SCALE GENOMIC DNA]</scope>
    <source>
        <strain evidence="20 21">PSBB019</strain>
    </source>
</reference>
<dbReference type="GO" id="GO:0005829">
    <property type="term" value="C:cytosol"/>
    <property type="evidence" value="ECO:0007669"/>
    <property type="project" value="TreeGrafter"/>
</dbReference>
<evidence type="ECO:0000256" key="9">
    <source>
        <dbReference type="ARBA" id="ARBA00052716"/>
    </source>
</evidence>
<dbReference type="KEGG" id="cceu:CBR64_00950"/>
<dbReference type="FunFam" id="1.10.1040.10:FF:000001">
    <property type="entry name" value="Glycerol-3-phosphate dehydrogenase [NAD(P)+]"/>
    <property type="match status" value="1"/>
</dbReference>
<feature type="binding site" evidence="13">
    <location>
        <position position="214"/>
    </location>
    <ligand>
        <name>sn-glycerol 3-phosphate</name>
        <dbReference type="ChEBI" id="CHEBI:57597"/>
    </ligand>
</feature>
<keyword evidence="8 13" id="KW-1208">Phospholipid metabolism</keyword>
<keyword evidence="13" id="KW-0547">Nucleotide-binding</keyword>
<dbReference type="PANTHER" id="PTHR11728:SF1">
    <property type="entry name" value="GLYCEROL-3-PHOSPHATE DEHYDROGENASE [NAD(+)] 2, CHLOROPLASTIC"/>
    <property type="match status" value="1"/>
</dbReference>
<comment type="function">
    <text evidence="13">Catalyzes the reduction of the glycolytic intermediate dihydroxyacetone phosphate (DHAP) to sn-glycerol 3-phosphate (G3P), the key precursor for phospholipid synthesis.</text>
</comment>
<dbReference type="Pfam" id="PF01210">
    <property type="entry name" value="NAD_Gly3P_dh_N"/>
    <property type="match status" value="1"/>
</dbReference>
<evidence type="ECO:0000256" key="10">
    <source>
        <dbReference type="ARBA" id="ARBA00066687"/>
    </source>
</evidence>
<feature type="binding site" evidence="13">
    <location>
        <position position="129"/>
    </location>
    <ligand>
        <name>sn-glycerol 3-phosphate</name>
        <dbReference type="ChEBI" id="CHEBI:57597"/>
    </ligand>
</feature>
<evidence type="ECO:0000256" key="6">
    <source>
        <dbReference type="ARBA" id="ARBA00023098"/>
    </source>
</evidence>
<evidence type="ECO:0000256" key="4">
    <source>
        <dbReference type="ARBA" id="ARBA00023002"/>
    </source>
</evidence>
<evidence type="ECO:0000256" key="7">
    <source>
        <dbReference type="ARBA" id="ARBA00023209"/>
    </source>
</evidence>
<dbReference type="InterPro" id="IPR006109">
    <property type="entry name" value="G3P_DH_NAD-dep_C"/>
</dbReference>
<evidence type="ECO:0000256" key="17">
    <source>
        <dbReference type="RuleBase" id="RU000437"/>
    </source>
</evidence>
<comment type="pathway">
    <text evidence="13">Membrane lipid metabolism; glycerophospholipid metabolism.</text>
</comment>
<dbReference type="UniPathway" id="UPA00940"/>
<dbReference type="Gene3D" id="3.40.50.720">
    <property type="entry name" value="NAD(P)-binding Rossmann-like Domain"/>
    <property type="match status" value="1"/>
</dbReference>
<dbReference type="EC" id="1.1.1.94" evidence="10 13"/>
<dbReference type="RefSeq" id="WP_087469373.1">
    <property type="nucleotide sequence ID" value="NZ_CP021383.1"/>
</dbReference>
<feature type="binding site" evidence="13">
    <location>
        <position position="279"/>
    </location>
    <ligand>
        <name>sn-glycerol 3-phosphate</name>
        <dbReference type="ChEBI" id="CHEBI:57597"/>
    </ligand>
</feature>
<feature type="binding site" evidence="16">
    <location>
        <position position="163"/>
    </location>
    <ligand>
        <name>NAD(+)</name>
        <dbReference type="ChEBI" id="CHEBI:57540"/>
    </ligand>
</feature>
<feature type="binding site" evidence="13">
    <location>
        <position position="277"/>
    </location>
    <ligand>
        <name>sn-glycerol 3-phosphate</name>
        <dbReference type="ChEBI" id="CHEBI:57597"/>
    </ligand>
</feature>
<keyword evidence="6 13" id="KW-0443">Lipid metabolism</keyword>
<keyword evidence="4 13" id="KW-0560">Oxidoreductase</keyword>
<dbReference type="PIRSF" id="PIRSF000114">
    <property type="entry name" value="Glycerol-3-P_dh"/>
    <property type="match status" value="1"/>
</dbReference>
<evidence type="ECO:0000256" key="16">
    <source>
        <dbReference type="PIRSR" id="PIRSR000114-3"/>
    </source>
</evidence>
<comment type="subcellular location">
    <subcellularLocation>
        <location evidence="13">Cytoplasm</location>
    </subcellularLocation>
</comment>
<keyword evidence="2 13" id="KW-0444">Lipid biosynthesis</keyword>
<dbReference type="FunFam" id="3.40.50.720:FF:000019">
    <property type="entry name" value="Glycerol-3-phosphate dehydrogenase [NAD(P)+]"/>
    <property type="match status" value="1"/>
</dbReference>
<evidence type="ECO:0000259" key="19">
    <source>
        <dbReference type="Pfam" id="PF07479"/>
    </source>
</evidence>
<evidence type="ECO:0000256" key="1">
    <source>
        <dbReference type="ARBA" id="ARBA00011009"/>
    </source>
</evidence>
<keyword evidence="20" id="KW-0012">Acyltransferase</keyword>
<feature type="binding site" evidence="13">
    <location>
        <position position="55"/>
    </location>
    <ligand>
        <name>NADPH</name>
        <dbReference type="ChEBI" id="CHEBI:57783"/>
    </ligand>
</feature>
<feature type="domain" description="Glycerol-3-phosphate dehydrogenase NAD-dependent N-terminal" evidence="18">
    <location>
        <begin position="28"/>
        <end position="183"/>
    </location>
</feature>
<dbReference type="NCBIfam" id="NF000940">
    <property type="entry name" value="PRK00094.1-2"/>
    <property type="match status" value="1"/>
</dbReference>
<evidence type="ECO:0000256" key="13">
    <source>
        <dbReference type="HAMAP-Rule" id="MF_00394"/>
    </source>
</evidence>
<dbReference type="GO" id="GO:0005975">
    <property type="term" value="P:carbohydrate metabolic process"/>
    <property type="evidence" value="ECO:0007669"/>
    <property type="project" value="InterPro"/>
</dbReference>
<feature type="binding site" evidence="13">
    <location>
        <position position="159"/>
    </location>
    <ligand>
        <name>sn-glycerol 3-phosphate</name>
        <dbReference type="ChEBI" id="CHEBI:57597"/>
    </ligand>
</feature>
<dbReference type="PANTHER" id="PTHR11728">
    <property type="entry name" value="GLYCEROL-3-PHOSPHATE DEHYDROGENASE"/>
    <property type="match status" value="1"/>
</dbReference>
<dbReference type="GO" id="GO:0046167">
    <property type="term" value="P:glycerol-3-phosphate biosynthetic process"/>
    <property type="evidence" value="ECO:0007669"/>
    <property type="project" value="UniProtKB-UniRule"/>
</dbReference>
<dbReference type="GO" id="GO:0008654">
    <property type="term" value="P:phospholipid biosynthetic process"/>
    <property type="evidence" value="ECO:0007669"/>
    <property type="project" value="UniProtKB-KW"/>
</dbReference>
<comment type="catalytic activity">
    <reaction evidence="9">
        <text>sn-glycerol 3-phosphate + NADP(+) = dihydroxyacetone phosphate + NADPH + H(+)</text>
        <dbReference type="Rhea" id="RHEA:11096"/>
        <dbReference type="ChEBI" id="CHEBI:15378"/>
        <dbReference type="ChEBI" id="CHEBI:57597"/>
        <dbReference type="ChEBI" id="CHEBI:57642"/>
        <dbReference type="ChEBI" id="CHEBI:57783"/>
        <dbReference type="ChEBI" id="CHEBI:58349"/>
        <dbReference type="EC" id="1.1.1.94"/>
    </reaction>
    <physiologicalReaction direction="right-to-left" evidence="9">
        <dbReference type="Rhea" id="RHEA:11098"/>
    </physiologicalReaction>
</comment>
<dbReference type="PROSITE" id="PS00957">
    <property type="entry name" value="NAD_G3PDH"/>
    <property type="match status" value="1"/>
</dbReference>
<dbReference type="EMBL" id="CP021383">
    <property type="protein sequence ID" value="ARU50291.1"/>
    <property type="molecule type" value="Genomic_DNA"/>
</dbReference>
<feature type="domain" description="Glycerol-3-phosphate dehydrogenase NAD-dependent C-terminal" evidence="19">
    <location>
        <begin position="203"/>
        <end position="343"/>
    </location>
</feature>
<dbReference type="AlphaFoldDB" id="A0A1Y0HQB1"/>
<dbReference type="GO" id="GO:0141152">
    <property type="term" value="F:glycerol-3-phosphate dehydrogenase (NAD+) activity"/>
    <property type="evidence" value="ECO:0007669"/>
    <property type="project" value="RHEA"/>
</dbReference>
<feature type="binding site" evidence="13">
    <location>
        <position position="35"/>
    </location>
    <ligand>
        <name>NADPH</name>
        <dbReference type="ChEBI" id="CHEBI:57783"/>
    </ligand>
</feature>
<keyword evidence="20" id="KW-0808">Transferase</keyword>
<keyword evidence="13" id="KW-0963">Cytoplasm</keyword>
<organism evidence="20 21">
    <name type="scientific">Cellulosimicrobium cellulans</name>
    <name type="common">Arthrobacter luteus</name>
    <dbReference type="NCBI Taxonomy" id="1710"/>
    <lineage>
        <taxon>Bacteria</taxon>
        <taxon>Bacillati</taxon>
        <taxon>Actinomycetota</taxon>
        <taxon>Actinomycetes</taxon>
        <taxon>Micrococcales</taxon>
        <taxon>Promicromonosporaceae</taxon>
        <taxon>Cellulosimicrobium</taxon>
    </lineage>
</organism>
<dbReference type="InterPro" id="IPR036291">
    <property type="entry name" value="NAD(P)-bd_dom_sf"/>
</dbReference>
<evidence type="ECO:0000313" key="21">
    <source>
        <dbReference type="Proteomes" id="UP000196228"/>
    </source>
</evidence>
<evidence type="ECO:0000256" key="5">
    <source>
        <dbReference type="ARBA" id="ARBA00023027"/>
    </source>
</evidence>
<gene>
    <name evidence="13" type="primary">gpsA</name>
    <name evidence="20" type="ORF">CBR64_00950</name>
</gene>
<proteinExistence type="inferred from homology"/>
<evidence type="ECO:0000259" key="18">
    <source>
        <dbReference type="Pfam" id="PF01210"/>
    </source>
</evidence>
<feature type="binding site" evidence="13">
    <location>
        <position position="129"/>
    </location>
    <ligand>
        <name>NADPH</name>
        <dbReference type="ChEBI" id="CHEBI:57783"/>
    </ligand>
</feature>
<keyword evidence="7 13" id="KW-0594">Phospholipid biosynthesis</keyword>
<dbReference type="GO" id="GO:0141153">
    <property type="term" value="F:glycerol-3-phosphate dehydrogenase (NADP+) activity"/>
    <property type="evidence" value="ECO:0007669"/>
    <property type="project" value="RHEA"/>
</dbReference>
<evidence type="ECO:0000256" key="2">
    <source>
        <dbReference type="ARBA" id="ARBA00022516"/>
    </source>
</evidence>
<dbReference type="SUPFAM" id="SSF51735">
    <property type="entry name" value="NAD(P)-binding Rossmann-fold domains"/>
    <property type="match status" value="1"/>
</dbReference>
<feature type="binding site" evidence="15">
    <location>
        <position position="129"/>
    </location>
    <ligand>
        <name>substrate</name>
    </ligand>
</feature>
<dbReference type="SUPFAM" id="SSF48179">
    <property type="entry name" value="6-phosphogluconate dehydrogenase C-terminal domain-like"/>
    <property type="match status" value="1"/>
</dbReference>
<feature type="binding site" evidence="13">
    <location>
        <position position="163"/>
    </location>
    <ligand>
        <name>NADPH</name>
        <dbReference type="ChEBI" id="CHEBI:57783"/>
    </ligand>
</feature>
<feature type="binding site" evidence="13">
    <location>
        <position position="278"/>
    </location>
    <ligand>
        <name>NADPH</name>
        <dbReference type="ChEBI" id="CHEBI:57783"/>
    </ligand>
</feature>
<evidence type="ECO:0000256" key="15">
    <source>
        <dbReference type="PIRSR" id="PIRSR000114-2"/>
    </source>
</evidence>
<dbReference type="GO" id="GO:0006650">
    <property type="term" value="P:glycerophospholipid metabolic process"/>
    <property type="evidence" value="ECO:0007669"/>
    <property type="project" value="UniProtKB-UniRule"/>
</dbReference>
<feature type="binding site" evidence="15">
    <location>
        <begin position="278"/>
        <end position="279"/>
    </location>
    <ligand>
        <name>substrate</name>
    </ligand>
</feature>
<comment type="caution">
    <text evidence="13">Lacks conserved residue(s) required for the propagation of feature annotation.</text>
</comment>
<feature type="binding site" evidence="13">
    <location>
        <position position="304"/>
    </location>
    <ligand>
        <name>NADPH</name>
        <dbReference type="ChEBI" id="CHEBI:57783"/>
    </ligand>
</feature>
<protein>
    <recommendedName>
        <fullName evidence="11 13">Glycerol-3-phosphate dehydrogenase [NAD(P)+]</fullName>
        <ecNumber evidence="10 13">1.1.1.94</ecNumber>
    </recommendedName>
    <alternativeName>
        <fullName evidence="13">NAD(P)(+)-dependent glycerol-3-phosphate dehydrogenase</fullName>
    </alternativeName>
    <alternativeName>
        <fullName evidence="12 13">NAD(P)H-dependent dihydroxyacetone-phosphate reductase</fullName>
    </alternativeName>
</protein>
<dbReference type="OrthoDB" id="9812273at2"/>
<accession>A0A1Y0HQB1</accession>
<comment type="similarity">
    <text evidence="1 13 17">Belongs to the NAD-dependent glycerol-3-phosphate dehydrogenase family.</text>
</comment>
<dbReference type="Proteomes" id="UP000196228">
    <property type="component" value="Chromosome"/>
</dbReference>